<name>A0ABW1F1U9_9ACTN</name>
<comment type="caution">
    <text evidence="6">The sequence shown here is derived from an EMBL/GenBank/DDBJ whole genome shotgun (WGS) entry which is preliminary data.</text>
</comment>
<evidence type="ECO:0000313" key="6">
    <source>
        <dbReference type="EMBL" id="MFC5887318.1"/>
    </source>
</evidence>
<keyword evidence="2" id="KW-0238">DNA-binding</keyword>
<keyword evidence="3" id="KW-0804">Transcription</keyword>
<dbReference type="Pfam" id="PF12833">
    <property type="entry name" value="HTH_18"/>
    <property type="match status" value="1"/>
</dbReference>
<dbReference type="PROSITE" id="PS01124">
    <property type="entry name" value="HTH_ARAC_FAMILY_2"/>
    <property type="match status" value="1"/>
</dbReference>
<dbReference type="Gene3D" id="1.10.10.60">
    <property type="entry name" value="Homeodomain-like"/>
    <property type="match status" value="1"/>
</dbReference>
<reference evidence="7" key="1">
    <citation type="journal article" date="2019" name="Int. J. Syst. Evol. Microbiol.">
        <title>The Global Catalogue of Microorganisms (GCM) 10K type strain sequencing project: providing services to taxonomists for standard genome sequencing and annotation.</title>
        <authorList>
            <consortium name="The Broad Institute Genomics Platform"/>
            <consortium name="The Broad Institute Genome Sequencing Center for Infectious Disease"/>
            <person name="Wu L."/>
            <person name="Ma J."/>
        </authorList>
    </citation>
    <scope>NUCLEOTIDE SEQUENCE [LARGE SCALE GENOMIC DNA]</scope>
    <source>
        <strain evidence="7">CGMCC 4.1469</strain>
    </source>
</reference>
<proteinExistence type="predicted"/>
<gene>
    <name evidence="6" type="ORF">ACFP0N_20320</name>
</gene>
<dbReference type="SUPFAM" id="SSF46689">
    <property type="entry name" value="Homeodomain-like"/>
    <property type="match status" value="1"/>
</dbReference>
<keyword evidence="7" id="KW-1185">Reference proteome</keyword>
<dbReference type="SMART" id="SM00342">
    <property type="entry name" value="HTH_ARAC"/>
    <property type="match status" value="1"/>
</dbReference>
<organism evidence="6 7">
    <name type="scientific">Kitasatospora aburaviensis</name>
    <dbReference type="NCBI Taxonomy" id="67265"/>
    <lineage>
        <taxon>Bacteria</taxon>
        <taxon>Bacillati</taxon>
        <taxon>Actinomycetota</taxon>
        <taxon>Actinomycetes</taxon>
        <taxon>Kitasatosporales</taxon>
        <taxon>Streptomycetaceae</taxon>
        <taxon>Kitasatospora</taxon>
    </lineage>
</organism>
<keyword evidence="1" id="KW-0805">Transcription regulation</keyword>
<dbReference type="InterPro" id="IPR018060">
    <property type="entry name" value="HTH_AraC"/>
</dbReference>
<feature type="region of interest" description="Disordered" evidence="4">
    <location>
        <begin position="178"/>
        <end position="201"/>
    </location>
</feature>
<evidence type="ECO:0000256" key="4">
    <source>
        <dbReference type="SAM" id="MobiDB-lite"/>
    </source>
</evidence>
<evidence type="ECO:0000256" key="1">
    <source>
        <dbReference type="ARBA" id="ARBA00023015"/>
    </source>
</evidence>
<dbReference type="InterPro" id="IPR009057">
    <property type="entry name" value="Homeodomain-like_sf"/>
</dbReference>
<dbReference type="EMBL" id="JBHSOD010000026">
    <property type="protein sequence ID" value="MFC5887318.1"/>
    <property type="molecule type" value="Genomic_DNA"/>
</dbReference>
<evidence type="ECO:0000256" key="2">
    <source>
        <dbReference type="ARBA" id="ARBA00023125"/>
    </source>
</evidence>
<evidence type="ECO:0000256" key="3">
    <source>
        <dbReference type="ARBA" id="ARBA00023163"/>
    </source>
</evidence>
<dbReference type="Proteomes" id="UP001596067">
    <property type="component" value="Unassembled WGS sequence"/>
</dbReference>
<evidence type="ECO:0000313" key="7">
    <source>
        <dbReference type="Proteomes" id="UP001596067"/>
    </source>
</evidence>
<sequence length="201" mass="21976">MDEQTSPPPQSDRVDRIVAGFLRTLVDHGTDCEPAELARTGAVALDLATACLARHLGAVEETRPETRAQAMLQRIDAFIEHNLGDPDLTPRRIADRHNISLRTLYTLFGDRPAGVAGTIRRRRLERCHADLARPGLRDRPVQAIAARWGFANHSTFNRAFREAYGTTPTRHRARALAALPGPDGRTTGRTTGPTTGRAGGC</sequence>
<dbReference type="PANTHER" id="PTHR43280">
    <property type="entry name" value="ARAC-FAMILY TRANSCRIPTIONAL REGULATOR"/>
    <property type="match status" value="1"/>
</dbReference>
<dbReference type="InterPro" id="IPR020449">
    <property type="entry name" value="Tscrpt_reg_AraC-type_HTH"/>
</dbReference>
<evidence type="ECO:0000259" key="5">
    <source>
        <dbReference type="PROSITE" id="PS01124"/>
    </source>
</evidence>
<dbReference type="PANTHER" id="PTHR43280:SF31">
    <property type="entry name" value="TRANSCRIPTIONAL REGULATORY PROTEIN"/>
    <property type="match status" value="1"/>
</dbReference>
<feature type="compositionally biased region" description="Low complexity" evidence="4">
    <location>
        <begin position="180"/>
        <end position="201"/>
    </location>
</feature>
<accession>A0ABW1F1U9</accession>
<dbReference type="RefSeq" id="WP_345328817.1">
    <property type="nucleotide sequence ID" value="NZ_BAAAVH010000056.1"/>
</dbReference>
<protein>
    <submittedName>
        <fullName evidence="6">Helix-turn-helix domain-containing protein</fullName>
    </submittedName>
</protein>
<feature type="domain" description="HTH araC/xylS-type" evidence="5">
    <location>
        <begin position="73"/>
        <end position="174"/>
    </location>
</feature>
<dbReference type="PRINTS" id="PR00032">
    <property type="entry name" value="HTHARAC"/>
</dbReference>